<dbReference type="OrthoDB" id="1524783at2"/>
<dbReference type="RefSeq" id="WP_066570461.1">
    <property type="nucleotide sequence ID" value="NZ_CP015623.1"/>
</dbReference>
<name>A0A172QY24_9CORY</name>
<evidence type="ECO:0000313" key="1">
    <source>
        <dbReference type="EMBL" id="ANE05546.1"/>
    </source>
</evidence>
<dbReference type="Proteomes" id="UP000076929">
    <property type="component" value="Plasmid pCRULAC1"/>
</dbReference>
<gene>
    <name evidence="1" type="ORF">ccrud_14495</name>
</gene>
<evidence type="ECO:0000313" key="2">
    <source>
        <dbReference type="Proteomes" id="UP000076929"/>
    </source>
</evidence>
<dbReference type="AlphaFoldDB" id="A0A172QY24"/>
<keyword evidence="2" id="KW-1185">Reference proteome</keyword>
<dbReference type="Pfam" id="PF04796">
    <property type="entry name" value="RepA_C"/>
    <property type="match status" value="1"/>
</dbReference>
<protein>
    <recommendedName>
        <fullName evidence="3">Plasmid encoded RepA protein</fullName>
    </recommendedName>
</protein>
<dbReference type="EMBL" id="CP015623">
    <property type="protein sequence ID" value="ANE05546.1"/>
    <property type="molecule type" value="Genomic_DNA"/>
</dbReference>
<reference evidence="1 2" key="1">
    <citation type="submission" date="2016-05" db="EMBL/GenBank/DDBJ databases">
        <title>Complete genome sequence of Corynebacterium crudilactis, a new Corynebacterium species isolated from raw cow's milk.</title>
        <authorList>
            <person name="Christian R."/>
            <person name="Zimmermann J."/>
            <person name="Lipski A."/>
            <person name="Kalinowski J."/>
        </authorList>
    </citation>
    <scope>NUCLEOTIDE SEQUENCE [LARGE SCALE GENOMIC DNA]</scope>
    <source>
        <strain evidence="1 2">JZ16</strain>
        <plasmid evidence="1 2">pCRULAC1</plasmid>
    </source>
</reference>
<organism evidence="1 2">
    <name type="scientific">Corynebacterium crudilactis</name>
    <dbReference type="NCBI Taxonomy" id="1652495"/>
    <lineage>
        <taxon>Bacteria</taxon>
        <taxon>Bacillati</taxon>
        <taxon>Actinomycetota</taxon>
        <taxon>Actinomycetes</taxon>
        <taxon>Mycobacteriales</taxon>
        <taxon>Corynebacteriaceae</taxon>
        <taxon>Corynebacterium</taxon>
    </lineage>
</organism>
<dbReference type="KEGG" id="ccjz:ccrud_14495"/>
<accession>A0A172QY24</accession>
<evidence type="ECO:0008006" key="3">
    <source>
        <dbReference type="Google" id="ProtNLM"/>
    </source>
</evidence>
<geneLocation type="plasmid" evidence="1 2">
    <name>pCRULAC1</name>
</geneLocation>
<dbReference type="InterPro" id="IPR006881">
    <property type="entry name" value="RepA_C"/>
</dbReference>
<proteinExistence type="predicted"/>
<sequence length="322" mass="36285">MDKSIPNPDNSGTPEHILAIESRLAEIESGFFREYSYTSRTLIQATFPHSARSGNSVSLVNGDVCTKMFAPDFLPYGVYPRLIMCWITREAIIRRNLPLDEARVIPLGDSLAQFLREVGVKDASGGPTGSITGVRKQLIALTQTVISVEMTGTTDAEDMPRSFRTIRNTLLADDAHYWWDKQEPTEPFAELEITLSRRFYTDLVDAAVPLSNRIVAHVKRSPLCFDLYAWASYRINYLKHPTIVTWDQLRGQLGANYPDTVRGKLDFKKKIARALDRILEAWPEATISVTKYGLRLDPGEPSVPRKIGNRLLNKPTDDEAPF</sequence>
<keyword evidence="1" id="KW-0614">Plasmid</keyword>